<keyword evidence="2" id="KW-0648">Protein biosynthesis</keyword>
<evidence type="ECO:0000313" key="7">
    <source>
        <dbReference type="Proteomes" id="UP000256328"/>
    </source>
</evidence>
<evidence type="ECO:0000256" key="4">
    <source>
        <dbReference type="SAM" id="MobiDB-lite"/>
    </source>
</evidence>
<evidence type="ECO:0000256" key="2">
    <source>
        <dbReference type="ARBA" id="ARBA00022917"/>
    </source>
</evidence>
<feature type="domain" description="Ribosome recycling factor" evidence="5">
    <location>
        <begin position="115"/>
        <end position="283"/>
    </location>
</feature>
<keyword evidence="7" id="KW-1185">Reference proteome</keyword>
<dbReference type="PANTHER" id="PTHR20982:SF3">
    <property type="entry name" value="MITOCHONDRIAL RIBOSOME RECYCLING FACTOR PSEUDO 1"/>
    <property type="match status" value="1"/>
</dbReference>
<comment type="function">
    <text evidence="3">Necessary for protein synthesis in mitochondria. Functions as a ribosome recycling factor in mitochondria.</text>
</comment>
<sequence length="287" mass="31500">MPPPMPIRLHTARKLFSSSIRAAEGANLSQARSPFRSVQTCRSISSTPFLWGSKKKKGQDPVDEDIQDTRPSKGSKSSKKGSKAAKPVEESPGSDEDPHKLEWFEGRVAQCVDRFKSDLSKLRSGGRFNPETVENVRVKLVKDGKDTERLGDLAQVIPKGGRSLTVLVGDKEHVKPVMAAIQATKDLNLQPQPDAHNPVQLNIPIPPPTKESRNAVVQQAKDQGADAQRALAKFRGDVNKAIRAHEVAKTTRPDDLVKAKKRMENINTNASKQIKTIEDEAVKGLSQ</sequence>
<dbReference type="SUPFAM" id="SSF55194">
    <property type="entry name" value="Ribosome recycling factor, RRF"/>
    <property type="match status" value="1"/>
</dbReference>
<evidence type="ECO:0000313" key="6">
    <source>
        <dbReference type="EMBL" id="RDW87594.1"/>
    </source>
</evidence>
<accession>A0A3D8SN36</accession>
<comment type="caution">
    <text evidence="6">The sequence shown here is derived from an EMBL/GenBank/DDBJ whole genome shotgun (WGS) entry which is preliminary data.</text>
</comment>
<dbReference type="Pfam" id="PF01765">
    <property type="entry name" value="RRF"/>
    <property type="match status" value="1"/>
</dbReference>
<dbReference type="AlphaFoldDB" id="A0A3D8SN36"/>
<dbReference type="Gene3D" id="1.10.132.20">
    <property type="entry name" value="Ribosome-recycling factor"/>
    <property type="match status" value="1"/>
</dbReference>
<dbReference type="Proteomes" id="UP000256328">
    <property type="component" value="Unassembled WGS sequence"/>
</dbReference>
<name>A0A3D8SN36_9HELO</name>
<dbReference type="GO" id="GO:0005739">
    <property type="term" value="C:mitochondrion"/>
    <property type="evidence" value="ECO:0007669"/>
    <property type="project" value="TreeGrafter"/>
</dbReference>
<evidence type="ECO:0000256" key="3">
    <source>
        <dbReference type="ARBA" id="ARBA00024909"/>
    </source>
</evidence>
<comment type="similarity">
    <text evidence="1">Belongs to the RRF family.</text>
</comment>
<dbReference type="InterPro" id="IPR023584">
    <property type="entry name" value="Ribosome_recyc_fac_dom"/>
</dbReference>
<dbReference type="Gene3D" id="3.30.1360.40">
    <property type="match status" value="1"/>
</dbReference>
<dbReference type="PANTHER" id="PTHR20982">
    <property type="entry name" value="RIBOSOME RECYCLING FACTOR"/>
    <property type="match status" value="1"/>
</dbReference>
<feature type="region of interest" description="Disordered" evidence="4">
    <location>
        <begin position="48"/>
        <end position="102"/>
    </location>
</feature>
<reference evidence="6 7" key="1">
    <citation type="journal article" date="2018" name="IMA Fungus">
        <title>IMA Genome-F 9: Draft genome sequence of Annulohypoxylon stygium, Aspergillus mulundensis, Berkeleyomyces basicola (syn. Thielaviopsis basicola), Ceratocystis smalleyi, two Cercospora beticola strains, Coleophoma cylindrospora, Fusarium fracticaudum, Phialophora cf. hyalina, and Morchella septimelata.</title>
        <authorList>
            <person name="Wingfield B.D."/>
            <person name="Bills G.F."/>
            <person name="Dong Y."/>
            <person name="Huang W."/>
            <person name="Nel W.J."/>
            <person name="Swalarsk-Parry B.S."/>
            <person name="Vaghefi N."/>
            <person name="Wilken P.M."/>
            <person name="An Z."/>
            <person name="de Beer Z.W."/>
            <person name="De Vos L."/>
            <person name="Chen L."/>
            <person name="Duong T.A."/>
            <person name="Gao Y."/>
            <person name="Hammerbacher A."/>
            <person name="Kikkert J.R."/>
            <person name="Li Y."/>
            <person name="Li H."/>
            <person name="Li K."/>
            <person name="Li Q."/>
            <person name="Liu X."/>
            <person name="Ma X."/>
            <person name="Naidoo K."/>
            <person name="Pethybridge S.J."/>
            <person name="Sun J."/>
            <person name="Steenkamp E.T."/>
            <person name="van der Nest M.A."/>
            <person name="van Wyk S."/>
            <person name="Wingfield M.J."/>
            <person name="Xiong C."/>
            <person name="Yue Q."/>
            <person name="Zhang X."/>
        </authorList>
    </citation>
    <scope>NUCLEOTIDE SEQUENCE [LARGE SCALE GENOMIC DNA]</scope>
    <source>
        <strain evidence="6 7">BP5796</strain>
    </source>
</reference>
<dbReference type="InterPro" id="IPR036191">
    <property type="entry name" value="RRF_sf"/>
</dbReference>
<dbReference type="InterPro" id="IPR002661">
    <property type="entry name" value="Ribosome_recyc_fac"/>
</dbReference>
<proteinExistence type="inferred from homology"/>
<dbReference type="GO" id="GO:0043023">
    <property type="term" value="F:ribosomal large subunit binding"/>
    <property type="evidence" value="ECO:0007669"/>
    <property type="project" value="TreeGrafter"/>
</dbReference>
<dbReference type="OrthoDB" id="407355at2759"/>
<organism evidence="6 7">
    <name type="scientific">Coleophoma crateriformis</name>
    <dbReference type="NCBI Taxonomy" id="565419"/>
    <lineage>
        <taxon>Eukaryota</taxon>
        <taxon>Fungi</taxon>
        <taxon>Dikarya</taxon>
        <taxon>Ascomycota</taxon>
        <taxon>Pezizomycotina</taxon>
        <taxon>Leotiomycetes</taxon>
        <taxon>Helotiales</taxon>
        <taxon>Dermateaceae</taxon>
        <taxon>Coleophoma</taxon>
    </lineage>
</organism>
<dbReference type="EMBL" id="PDLN01000004">
    <property type="protein sequence ID" value="RDW87594.1"/>
    <property type="molecule type" value="Genomic_DNA"/>
</dbReference>
<evidence type="ECO:0000259" key="5">
    <source>
        <dbReference type="Pfam" id="PF01765"/>
    </source>
</evidence>
<gene>
    <name evidence="6" type="ORF">BP5796_03288</name>
</gene>
<protein>
    <recommendedName>
        <fullName evidence="5">Ribosome recycling factor domain-containing protein</fullName>
    </recommendedName>
</protein>
<dbReference type="GO" id="GO:0006412">
    <property type="term" value="P:translation"/>
    <property type="evidence" value="ECO:0007669"/>
    <property type="project" value="UniProtKB-KW"/>
</dbReference>
<evidence type="ECO:0000256" key="1">
    <source>
        <dbReference type="ARBA" id="ARBA00005912"/>
    </source>
</evidence>